<evidence type="ECO:0000256" key="1">
    <source>
        <dbReference type="SAM" id="MobiDB-lite"/>
    </source>
</evidence>
<dbReference type="EMBL" id="NPEF01000034">
    <property type="protein sequence ID" value="PJZ93955.1"/>
    <property type="molecule type" value="Genomic_DNA"/>
</dbReference>
<accession>A0A2N0BBR0</accession>
<feature type="region of interest" description="Disordered" evidence="1">
    <location>
        <begin position="26"/>
        <end position="47"/>
    </location>
</feature>
<evidence type="ECO:0000313" key="2">
    <source>
        <dbReference type="EMBL" id="PJZ93955.1"/>
    </source>
</evidence>
<dbReference type="AlphaFoldDB" id="A0A2N0BBR0"/>
<protein>
    <submittedName>
        <fullName evidence="2">Uncharacterized protein</fullName>
    </submittedName>
</protein>
<name>A0A2N0BBR0_9LEPT</name>
<comment type="caution">
    <text evidence="2">The sequence shown here is derived from an EMBL/GenBank/DDBJ whole genome shotgun (WGS) entry which is preliminary data.</text>
</comment>
<organism evidence="2">
    <name type="scientific">Leptospira ellisii</name>
    <dbReference type="NCBI Taxonomy" id="2023197"/>
    <lineage>
        <taxon>Bacteria</taxon>
        <taxon>Pseudomonadati</taxon>
        <taxon>Spirochaetota</taxon>
        <taxon>Spirochaetia</taxon>
        <taxon>Leptospirales</taxon>
        <taxon>Leptospiraceae</taxon>
        <taxon>Leptospira</taxon>
    </lineage>
</organism>
<sequence length="103" mass="11497">MNQDRFDSVFNISVQGRLLADSRHGNLIGRNGSSDSPIGGVRGRTTNDFPEEGVAEDAFAAEARGRLPPSRFSRKKFLTGGNGEIIALRFKNVWNFFNFMKFL</sequence>
<gene>
    <name evidence="2" type="ORF">CH379_05025</name>
</gene>
<proteinExistence type="predicted"/>
<reference evidence="2" key="1">
    <citation type="submission" date="2017-07" db="EMBL/GenBank/DDBJ databases">
        <title>Leptospira spp. isolated from tropical soils.</title>
        <authorList>
            <person name="Thibeaux R."/>
            <person name="Iraola G."/>
            <person name="Ferres I."/>
            <person name="Bierque E."/>
            <person name="Girault D."/>
            <person name="Soupe-Gilbert M.-E."/>
            <person name="Picardeau M."/>
            <person name="Goarant C."/>
        </authorList>
    </citation>
    <scope>NUCLEOTIDE SEQUENCE [LARGE SCALE GENOMIC DNA]</scope>
    <source>
        <strain evidence="2">ATI7-C-A5</strain>
    </source>
</reference>